<organism evidence="2 3">
    <name type="scientific">Helicobacter marmotae</name>
    <dbReference type="NCBI Taxonomy" id="152490"/>
    <lineage>
        <taxon>Bacteria</taxon>
        <taxon>Pseudomonadati</taxon>
        <taxon>Campylobacterota</taxon>
        <taxon>Epsilonproteobacteria</taxon>
        <taxon>Campylobacterales</taxon>
        <taxon>Helicobacteraceae</taxon>
        <taxon>Helicobacter</taxon>
    </lineage>
</organism>
<dbReference type="EMBL" id="NXLR01000001">
    <property type="protein sequence ID" value="RDU61088.1"/>
    <property type="molecule type" value="Genomic_DNA"/>
</dbReference>
<dbReference type="RefSeq" id="WP_104699174.1">
    <property type="nucleotide sequence ID" value="NZ_FZPP01000003.1"/>
</dbReference>
<dbReference type="PROSITE" id="PS51202">
    <property type="entry name" value="RCK_C"/>
    <property type="match status" value="1"/>
</dbReference>
<evidence type="ECO:0000313" key="3">
    <source>
        <dbReference type="Proteomes" id="UP000256599"/>
    </source>
</evidence>
<dbReference type="AlphaFoldDB" id="A0A3D8I7H3"/>
<sequence length="479" mass="55363">MKKTLIIANGRVATIFLQTIMDKYFSNDYYVVILKDMCFIPEKVPSSFEFHQFDYTSAFRMEQVMSDDIDNIFLVLEESNEIIATYELLRTLSKKTRIVLSLEQENLSKSMQNDSNLVVLSLEQIMANKFIERLPHIPLIPRSFGLGQGEIMQVAIPSGSIFAYRHIGSIEQSKWRIVGIYRRGELLLSTHHLVIQPSDSLLIAGNPKVLNDVYMRIKSDIGQFPAPFGRDIFLYVDMSLSNEHRIYNDIQDALFLHANLKNNKLFIHILNPSNFAFLEMIKASESKNVQIRVDYSNASFREKIAKDSQKRFGLVIINQDIFASSKNRKVLYDLSIPVLKTGWEHIEACKQSFVVLSENMGNTENVASVVFDVSKQLQTHIDVYDYDTDASYHNEIVQRYEELSRIFECQMHTIQTDEKNPILYLQDSFIPYLCFVPFERNISRTKFFSFFSTDVHKIASMNNKNPQIFIPLSQGKQKG</sequence>
<gene>
    <name evidence="2" type="ORF">CQA63_00860</name>
</gene>
<dbReference type="Gene3D" id="3.30.70.1450">
    <property type="entry name" value="Regulator of K+ conductance, C-terminal domain"/>
    <property type="match status" value="1"/>
</dbReference>
<feature type="domain" description="RCK C-terminal" evidence="1">
    <location>
        <begin position="139"/>
        <end position="219"/>
    </location>
</feature>
<dbReference type="GO" id="GO:0008324">
    <property type="term" value="F:monoatomic cation transmembrane transporter activity"/>
    <property type="evidence" value="ECO:0007669"/>
    <property type="project" value="InterPro"/>
</dbReference>
<name>A0A3D8I7H3_9HELI</name>
<dbReference type="SUPFAM" id="SSF116726">
    <property type="entry name" value="TrkA C-terminal domain-like"/>
    <property type="match status" value="1"/>
</dbReference>
<dbReference type="Pfam" id="PF02080">
    <property type="entry name" value="TrkA_C"/>
    <property type="match status" value="1"/>
</dbReference>
<evidence type="ECO:0000313" key="2">
    <source>
        <dbReference type="EMBL" id="RDU61088.1"/>
    </source>
</evidence>
<dbReference type="GO" id="GO:0006813">
    <property type="term" value="P:potassium ion transport"/>
    <property type="evidence" value="ECO:0007669"/>
    <property type="project" value="InterPro"/>
</dbReference>
<accession>A0A3D8I7H3</accession>
<comment type="caution">
    <text evidence="2">The sequence shown here is derived from an EMBL/GenBank/DDBJ whole genome shotgun (WGS) entry which is preliminary data.</text>
</comment>
<dbReference type="OrthoDB" id="5337496at2"/>
<proteinExistence type="predicted"/>
<dbReference type="Proteomes" id="UP000256599">
    <property type="component" value="Unassembled WGS sequence"/>
</dbReference>
<evidence type="ECO:0000259" key="1">
    <source>
        <dbReference type="PROSITE" id="PS51202"/>
    </source>
</evidence>
<protein>
    <submittedName>
        <fullName evidence="2">Potassium transporter TrkA</fullName>
    </submittedName>
</protein>
<dbReference type="InterPro" id="IPR036721">
    <property type="entry name" value="RCK_C_sf"/>
</dbReference>
<keyword evidence="3" id="KW-1185">Reference proteome</keyword>
<dbReference type="InterPro" id="IPR006037">
    <property type="entry name" value="RCK_C"/>
</dbReference>
<reference evidence="2 3" key="1">
    <citation type="submission" date="2018-04" db="EMBL/GenBank/DDBJ databases">
        <title>Novel Campyloabacter and Helicobacter Species and Strains.</title>
        <authorList>
            <person name="Mannion A.J."/>
            <person name="Shen Z."/>
            <person name="Fox J.G."/>
        </authorList>
    </citation>
    <scope>NUCLEOTIDE SEQUENCE [LARGE SCALE GENOMIC DNA]</scope>
    <source>
        <strain evidence="2 3">MIT 98-6070</strain>
    </source>
</reference>